<dbReference type="RefSeq" id="WP_175542649.1">
    <property type="nucleotide sequence ID" value="NZ_FOOI01000012.1"/>
</dbReference>
<dbReference type="Proteomes" id="UP000533017">
    <property type="component" value="Unassembled WGS sequence"/>
</dbReference>
<dbReference type="Proteomes" id="UP000199052">
    <property type="component" value="Unassembled WGS sequence"/>
</dbReference>
<evidence type="ECO:0000313" key="1">
    <source>
        <dbReference type="EMBL" id="NYH86194.1"/>
    </source>
</evidence>
<reference evidence="2 3" key="1">
    <citation type="submission" date="2016-10" db="EMBL/GenBank/DDBJ databases">
        <authorList>
            <person name="de Groot N.N."/>
        </authorList>
    </citation>
    <scope>NUCLEOTIDE SEQUENCE [LARGE SCALE GENOMIC DNA]</scope>
    <source>
        <strain evidence="2 3">CPCC 202808</strain>
    </source>
</reference>
<keyword evidence="2" id="KW-0808">Transferase</keyword>
<dbReference type="Pfam" id="PF04655">
    <property type="entry name" value="APH_6_hur"/>
    <property type="match status" value="1"/>
</dbReference>
<dbReference type="GO" id="GO:0016773">
    <property type="term" value="F:phosphotransferase activity, alcohol group as acceptor"/>
    <property type="evidence" value="ECO:0007669"/>
    <property type="project" value="InterPro"/>
</dbReference>
<dbReference type="InterPro" id="IPR011009">
    <property type="entry name" value="Kinase-like_dom_sf"/>
</dbReference>
<dbReference type="GO" id="GO:0019748">
    <property type="term" value="P:secondary metabolic process"/>
    <property type="evidence" value="ECO:0007669"/>
    <property type="project" value="InterPro"/>
</dbReference>
<reference evidence="1 4" key="2">
    <citation type="submission" date="2020-07" db="EMBL/GenBank/DDBJ databases">
        <title>Sequencing the genomes of 1000 actinobacteria strains.</title>
        <authorList>
            <person name="Klenk H.-P."/>
        </authorList>
    </citation>
    <scope>NUCLEOTIDE SEQUENCE [LARGE SCALE GENOMIC DNA]</scope>
    <source>
        <strain evidence="1 4">DSM 45117</strain>
    </source>
</reference>
<dbReference type="EMBL" id="FOOI01000012">
    <property type="protein sequence ID" value="SFH11423.1"/>
    <property type="molecule type" value="Genomic_DNA"/>
</dbReference>
<dbReference type="SUPFAM" id="SSF56112">
    <property type="entry name" value="Protein kinase-like (PK-like)"/>
    <property type="match status" value="1"/>
</dbReference>
<dbReference type="InterPro" id="IPR006748">
    <property type="entry name" value="NH2Glyco/OHUrea_AB-resist_kin"/>
</dbReference>
<evidence type="ECO:0000313" key="4">
    <source>
        <dbReference type="Proteomes" id="UP000533017"/>
    </source>
</evidence>
<protein>
    <submittedName>
        <fullName evidence="2">Streptomycin 6-kinase</fullName>
    </submittedName>
</protein>
<evidence type="ECO:0000313" key="2">
    <source>
        <dbReference type="EMBL" id="SFH11423.1"/>
    </source>
</evidence>
<accession>A0A1I2XD49</accession>
<keyword evidence="4" id="KW-1185">Reference proteome</keyword>
<keyword evidence="2" id="KW-0418">Kinase</keyword>
<dbReference type="EMBL" id="JACBZA010000001">
    <property type="protein sequence ID" value="NYH86194.1"/>
    <property type="molecule type" value="Genomic_DNA"/>
</dbReference>
<sequence length="328" mass="34784">MTDATDAAHAADADVGDAARLVPAGLAERIRTYYPAGAAWLEELPRLIATCARRWDLTLLPAFEPGGDSSWTAPVRLADGDLAVLQLTVPMPVTSDHLTALKAWAGRGAVRLFAHDAAIGATLMECCVPGTHAEHLSPEAADDVAVAVLPQLWSADVSGLPELPEPSGSDGLSGPDGLESLDIAATTRARVVEGRAEQFGDVVDTGPFREAARLFASLPASSDRSVLLHGDFHRRNVVLSQRGWLAIDPLAMVGDPSYDAGLFLQHDMDGAVTPARVDALADRLELDRELTRKWLFALGVQGASWHLSIGDKATHDTIVATALTLWTA</sequence>
<dbReference type="AlphaFoldDB" id="A0A1I2XD49"/>
<dbReference type="GO" id="GO:0016301">
    <property type="term" value="F:kinase activity"/>
    <property type="evidence" value="ECO:0007669"/>
    <property type="project" value="UniProtKB-KW"/>
</dbReference>
<name>A0A1I2XD49_9ACTN</name>
<proteinExistence type="predicted"/>
<organism evidence="2 3">
    <name type="scientific">Actinopolymorpha cephalotaxi</name>
    <dbReference type="NCBI Taxonomy" id="504797"/>
    <lineage>
        <taxon>Bacteria</taxon>
        <taxon>Bacillati</taxon>
        <taxon>Actinomycetota</taxon>
        <taxon>Actinomycetes</taxon>
        <taxon>Propionibacteriales</taxon>
        <taxon>Actinopolymorphaceae</taxon>
        <taxon>Actinopolymorpha</taxon>
    </lineage>
</organism>
<dbReference type="Gene3D" id="3.90.1200.10">
    <property type="match status" value="1"/>
</dbReference>
<evidence type="ECO:0000313" key="3">
    <source>
        <dbReference type="Proteomes" id="UP000199052"/>
    </source>
</evidence>
<gene>
    <name evidence="1" type="ORF">FHR37_005045</name>
    <name evidence="2" type="ORF">SAMN05421678_112129</name>
</gene>
<dbReference type="STRING" id="504797.SAMN05421678_112129"/>